<dbReference type="GO" id="GO:0051087">
    <property type="term" value="F:protein-folding chaperone binding"/>
    <property type="evidence" value="ECO:0007669"/>
    <property type="project" value="InterPro"/>
</dbReference>
<feature type="compositionally biased region" description="Polar residues" evidence="2">
    <location>
        <begin position="1"/>
        <end position="12"/>
    </location>
</feature>
<dbReference type="GO" id="GO:0042803">
    <property type="term" value="F:protein homodimerization activity"/>
    <property type="evidence" value="ECO:0007669"/>
    <property type="project" value="InterPro"/>
</dbReference>
<dbReference type="Pfam" id="PF01025">
    <property type="entry name" value="GrpE"/>
    <property type="match status" value="1"/>
</dbReference>
<gene>
    <name evidence="3" type="primary">grpE</name>
    <name evidence="3" type="ORF">E2N92_01605</name>
</gene>
<organism evidence="3 4">
    <name type="scientific">Methanofollis formosanus</name>
    <dbReference type="NCBI Taxonomy" id="299308"/>
    <lineage>
        <taxon>Archaea</taxon>
        <taxon>Methanobacteriati</taxon>
        <taxon>Methanobacteriota</taxon>
        <taxon>Stenosarchaea group</taxon>
        <taxon>Methanomicrobia</taxon>
        <taxon>Methanomicrobiales</taxon>
        <taxon>Methanomicrobiaceae</taxon>
        <taxon>Methanofollis</taxon>
    </lineage>
</organism>
<feature type="region of interest" description="Disordered" evidence="2">
    <location>
        <begin position="1"/>
        <end position="72"/>
    </location>
</feature>
<keyword evidence="1" id="KW-0175">Coiled coil</keyword>
<dbReference type="InterPro" id="IPR000740">
    <property type="entry name" value="GrpE"/>
</dbReference>
<feature type="coiled-coil region" evidence="1">
    <location>
        <begin position="75"/>
        <end position="137"/>
    </location>
</feature>
<evidence type="ECO:0000313" key="3">
    <source>
        <dbReference type="EMBL" id="QYZ78216.1"/>
    </source>
</evidence>
<dbReference type="EMBL" id="CP037968">
    <property type="protein sequence ID" value="QYZ78216.1"/>
    <property type="molecule type" value="Genomic_DNA"/>
</dbReference>
<evidence type="ECO:0000313" key="4">
    <source>
        <dbReference type="Proteomes" id="UP000826709"/>
    </source>
</evidence>
<dbReference type="GO" id="GO:0006457">
    <property type="term" value="P:protein folding"/>
    <property type="evidence" value="ECO:0007669"/>
    <property type="project" value="InterPro"/>
</dbReference>
<dbReference type="GO" id="GO:0000774">
    <property type="term" value="F:adenyl-nucleotide exchange factor activity"/>
    <property type="evidence" value="ECO:0007669"/>
    <property type="project" value="InterPro"/>
</dbReference>
<evidence type="ECO:0000256" key="2">
    <source>
        <dbReference type="SAM" id="MobiDB-lite"/>
    </source>
</evidence>
<reference evidence="3" key="2">
    <citation type="submission" date="2019-03" db="EMBL/GenBank/DDBJ databases">
        <authorList>
            <person name="Chen S.-C."/>
            <person name="Wu S.-Y."/>
            <person name="Lai M.-C."/>
        </authorList>
    </citation>
    <scope>NUCLEOTIDE SEQUENCE</scope>
    <source>
        <strain evidence="3">ML15</strain>
    </source>
</reference>
<evidence type="ECO:0000256" key="1">
    <source>
        <dbReference type="SAM" id="Coils"/>
    </source>
</evidence>
<dbReference type="AlphaFoldDB" id="A0A8G0ZZ06"/>
<name>A0A8G0ZZ06_9EURY</name>
<accession>A0A8G0ZZ06</accession>
<dbReference type="KEGG" id="mfk:E2N92_01605"/>
<proteinExistence type="predicted"/>
<keyword evidence="4" id="KW-1185">Reference proteome</keyword>
<protein>
    <submittedName>
        <fullName evidence="3">Nucleotide exchange factor GrpE</fullName>
    </submittedName>
</protein>
<dbReference type="RefSeq" id="WP_220681959.1">
    <property type="nucleotide sequence ID" value="NZ_CP037968.1"/>
</dbReference>
<reference evidence="3" key="1">
    <citation type="journal article" date="2005" name="Int. J. Syst. Evol. Microbiol.">
        <title>Methanofollis formosanus sp. nov., isolated from a fish pond.</title>
        <authorList>
            <person name="Wu S.Y."/>
            <person name="Chen S.C."/>
            <person name="Lai M.C."/>
        </authorList>
    </citation>
    <scope>NUCLEOTIDE SEQUENCE</scope>
    <source>
        <strain evidence="3">ML15</strain>
    </source>
</reference>
<dbReference type="Proteomes" id="UP000826709">
    <property type="component" value="Chromosome"/>
</dbReference>
<sequence length="270" mass="30676">MTEQNHLRQSPTDVEILPDKSVLSRENEDTYSSIQDNADPGRTPGSPTQNGDPDISFAPGTKSDPGLSGRVSGNEEKIFEQIQKLQHELAESARREEQLIELVKEQNILFKTRFSQDEQKEKLIDKMHEELQKLKSDLYKNLVRPVLVDILRIRDNMHRMETDLNKKYPDGMVPIKAFSDYSLDLADLLEEHGVEIFEEKAGTHFIPVKQKVINRLVTSNKDLAGIIARSICSGYIYNGQVISPQKVDVYYFEESKTQSADPGPETTQSN</sequence>